<feature type="domain" description="CobQ/CobB/MinD/ParA nucleotide binding" evidence="3">
    <location>
        <begin position="10"/>
        <end position="224"/>
    </location>
</feature>
<dbReference type="InterPro" id="IPR027417">
    <property type="entry name" value="P-loop_NTPase"/>
</dbReference>
<dbReference type="GO" id="GO:0005524">
    <property type="term" value="F:ATP binding"/>
    <property type="evidence" value="ECO:0007669"/>
    <property type="project" value="UniProtKB-KW"/>
</dbReference>
<dbReference type="RefSeq" id="WP_151861453.1">
    <property type="nucleotide sequence ID" value="NZ_WBZC01000034.1"/>
</dbReference>
<keyword evidence="2" id="KW-0067">ATP-binding</keyword>
<dbReference type="PANTHER" id="PTHR43384">
    <property type="entry name" value="SEPTUM SITE-DETERMINING PROTEIN MIND HOMOLOG, CHLOROPLASTIC-RELATED"/>
    <property type="match status" value="1"/>
</dbReference>
<evidence type="ECO:0000256" key="1">
    <source>
        <dbReference type="ARBA" id="ARBA00022741"/>
    </source>
</evidence>
<name>A0A6I0F0G9_9FIRM</name>
<keyword evidence="1" id="KW-0547">Nucleotide-binding</keyword>
<dbReference type="GO" id="GO:0009898">
    <property type="term" value="C:cytoplasmic side of plasma membrane"/>
    <property type="evidence" value="ECO:0007669"/>
    <property type="project" value="TreeGrafter"/>
</dbReference>
<dbReference type="EMBL" id="WBZC01000034">
    <property type="protein sequence ID" value="KAB3534065.1"/>
    <property type="molecule type" value="Genomic_DNA"/>
</dbReference>
<dbReference type="Pfam" id="PF01656">
    <property type="entry name" value="CbiA"/>
    <property type="match status" value="1"/>
</dbReference>
<protein>
    <recommendedName>
        <fullName evidence="3">CobQ/CobB/MinD/ParA nucleotide binding domain-containing protein</fullName>
    </recommendedName>
</protein>
<dbReference type="GO" id="GO:0051782">
    <property type="term" value="P:negative regulation of cell division"/>
    <property type="evidence" value="ECO:0007669"/>
    <property type="project" value="TreeGrafter"/>
</dbReference>
<gene>
    <name evidence="4" type="ORF">F8154_09875</name>
</gene>
<dbReference type="GO" id="GO:0016887">
    <property type="term" value="F:ATP hydrolysis activity"/>
    <property type="evidence" value="ECO:0007669"/>
    <property type="project" value="TreeGrafter"/>
</dbReference>
<dbReference type="Proteomes" id="UP000432715">
    <property type="component" value="Unassembled WGS sequence"/>
</dbReference>
<comment type="caution">
    <text evidence="4">The sequence shown here is derived from an EMBL/GenBank/DDBJ whole genome shotgun (WGS) entry which is preliminary data.</text>
</comment>
<keyword evidence="5" id="KW-1185">Reference proteome</keyword>
<accession>A0A6I0F0G9</accession>
<reference evidence="4 5" key="1">
    <citation type="submission" date="2019-10" db="EMBL/GenBank/DDBJ databases">
        <title>Alkaliphilus serpentinus sp. nov. and Alkaliphilus pronyensis sp. nov., two novel anaerobic alkaliphilic species isolated from the serpentinized-hosted hydrothermal field of the Prony Bay (New Caledonia).</title>
        <authorList>
            <person name="Postec A."/>
        </authorList>
    </citation>
    <scope>NUCLEOTIDE SEQUENCE [LARGE SCALE GENOMIC DNA]</scope>
    <source>
        <strain evidence="4 5">LacV</strain>
    </source>
</reference>
<dbReference type="OrthoDB" id="1951283at2"/>
<evidence type="ECO:0000256" key="2">
    <source>
        <dbReference type="ARBA" id="ARBA00022840"/>
    </source>
</evidence>
<evidence type="ECO:0000313" key="4">
    <source>
        <dbReference type="EMBL" id="KAB3534065.1"/>
    </source>
</evidence>
<evidence type="ECO:0000313" key="5">
    <source>
        <dbReference type="Proteomes" id="UP000432715"/>
    </source>
</evidence>
<proteinExistence type="predicted"/>
<dbReference type="InterPro" id="IPR050625">
    <property type="entry name" value="ParA/MinD_ATPase"/>
</dbReference>
<dbReference type="PANTHER" id="PTHR43384:SF6">
    <property type="entry name" value="SEPTUM SITE-DETERMINING PROTEIN MIND HOMOLOG, CHLOROPLASTIC"/>
    <property type="match status" value="1"/>
</dbReference>
<dbReference type="Gene3D" id="3.40.50.300">
    <property type="entry name" value="P-loop containing nucleotide triphosphate hydrolases"/>
    <property type="match status" value="1"/>
</dbReference>
<dbReference type="AlphaFoldDB" id="A0A6I0F0G9"/>
<evidence type="ECO:0000259" key="3">
    <source>
        <dbReference type="Pfam" id="PF01656"/>
    </source>
</evidence>
<dbReference type="GO" id="GO:0005829">
    <property type="term" value="C:cytosol"/>
    <property type="evidence" value="ECO:0007669"/>
    <property type="project" value="TreeGrafter"/>
</dbReference>
<organism evidence="4 5">
    <name type="scientific">Alkaliphilus pronyensis</name>
    <dbReference type="NCBI Taxonomy" id="1482732"/>
    <lineage>
        <taxon>Bacteria</taxon>
        <taxon>Bacillati</taxon>
        <taxon>Bacillota</taxon>
        <taxon>Clostridia</taxon>
        <taxon>Peptostreptococcales</taxon>
        <taxon>Natronincolaceae</taxon>
        <taxon>Alkaliphilus</taxon>
    </lineage>
</organism>
<sequence length="276" mass="31310">MIGIDKKVYAIWSPKAGVGKSFLTAHLAKASSLKGNFTGVIDFNRQTSSLPAILDIDIPANKSLKEALLTERDTDVIINYHVNDKKDKNLFCLALNNTNKVDELNELEDIKIIRLLQLSRPKFNILFLDLPSSYYELTSYESWKYADKIIVVIDNDYNTLIALKGYLVQFSELNIPLNKLVLIVNKDIGLLHEDEVFQITGLQVKSKIPFSKQVVKDMNNGKTVYENGGGIKDTKIIRGVNKTYQIITSEENFKEKSSNKGFLLQWLVRKKSCKSM</sequence>
<dbReference type="SUPFAM" id="SSF52540">
    <property type="entry name" value="P-loop containing nucleoside triphosphate hydrolases"/>
    <property type="match status" value="1"/>
</dbReference>
<dbReference type="InterPro" id="IPR002586">
    <property type="entry name" value="CobQ/CobB/MinD/ParA_Nub-bd_dom"/>
</dbReference>